<feature type="region of interest" description="Disordered" evidence="5">
    <location>
        <begin position="368"/>
        <end position="467"/>
    </location>
</feature>
<feature type="region of interest" description="Disordered" evidence="5">
    <location>
        <begin position="236"/>
        <end position="270"/>
    </location>
</feature>
<dbReference type="PROSITE" id="PS51390">
    <property type="entry name" value="WAP"/>
    <property type="match status" value="2"/>
</dbReference>
<dbReference type="OrthoDB" id="4473401at2759"/>
<dbReference type="RefSeq" id="XP_025033155.1">
    <property type="nucleotide sequence ID" value="XM_025177387.1"/>
</dbReference>
<sequence length="467" mass="51367">MKADLPGPALASKSGRYIFQAHPQHTTPAPASTMKGFLVSFLLLGLLVFQMESSSATSATANQRRSDDHHHHEKGTPVDELSFPSPAPPTSITSGPPKYGLCPATSSGLPHPITAYCLEDRRCPGDEKCCRVGNVRKCILPEGVHHGYCPRQEDGAVYKKPCAGDHQCSWHEKCCKTDHHKKCTRAVPAALGLCPKRHLPWVFTPCTNQCKDDRSCPRGRKCCYAECGLKCVTPERHHPAEPQKQGRDQAEGQKAGKDGRGTPPSKESMEVRCHTDRDCPHQKRCCGGVCRRECQPQGRSHADSGQEGLRVALEGAGRKPGGQRGLPLPGKAQQTPDMVSQSWREHRALKRQPLGARIRQCCSGIRFRRARQQRSKREAERGKRSSKGRWGGRDVTTPPELTKMYGKQDKSITTTPEPAELEPEGRAVQAVLDGSRDQGYQEGGGALQERGGGKRQHSLQGEREKRS</sequence>
<dbReference type="GO" id="GO:0019731">
    <property type="term" value="P:antibacterial humoral response"/>
    <property type="evidence" value="ECO:0007669"/>
    <property type="project" value="TreeGrafter"/>
</dbReference>
<dbReference type="GO" id="GO:0045087">
    <property type="term" value="P:innate immune response"/>
    <property type="evidence" value="ECO:0007669"/>
    <property type="project" value="TreeGrafter"/>
</dbReference>
<keyword evidence="2" id="KW-0732">Signal</keyword>
<evidence type="ECO:0000256" key="4">
    <source>
        <dbReference type="ARBA" id="ARBA00035122"/>
    </source>
</evidence>
<organism evidence="7 8">
    <name type="scientific">Python bivittatus</name>
    <name type="common">Burmese python</name>
    <name type="synonym">Python molurus bivittatus</name>
    <dbReference type="NCBI Taxonomy" id="176946"/>
    <lineage>
        <taxon>Eukaryota</taxon>
        <taxon>Metazoa</taxon>
        <taxon>Chordata</taxon>
        <taxon>Craniata</taxon>
        <taxon>Vertebrata</taxon>
        <taxon>Euteleostomi</taxon>
        <taxon>Lepidosauria</taxon>
        <taxon>Squamata</taxon>
        <taxon>Bifurcata</taxon>
        <taxon>Unidentata</taxon>
        <taxon>Episquamata</taxon>
        <taxon>Toxicofera</taxon>
        <taxon>Serpentes</taxon>
        <taxon>Henophidia</taxon>
        <taxon>Pythonidae</taxon>
        <taxon>Python</taxon>
    </lineage>
</organism>
<feature type="region of interest" description="Disordered" evidence="5">
    <location>
        <begin position="315"/>
        <end position="335"/>
    </location>
</feature>
<reference evidence="8" key="1">
    <citation type="submission" date="2025-08" db="UniProtKB">
        <authorList>
            <consortium name="RefSeq"/>
        </authorList>
    </citation>
    <scope>IDENTIFICATION</scope>
    <source>
        <tissue evidence="8">Liver</tissue>
    </source>
</reference>
<dbReference type="InterPro" id="IPR008197">
    <property type="entry name" value="WAP_dom"/>
</dbReference>
<dbReference type="AlphaFoldDB" id="A0A9F5N252"/>
<feature type="region of interest" description="Disordered" evidence="5">
    <location>
        <begin position="58"/>
        <end position="96"/>
    </location>
</feature>
<dbReference type="GeneID" id="112543174"/>
<dbReference type="CDD" id="cd00199">
    <property type="entry name" value="WAP"/>
    <property type="match status" value="1"/>
</dbReference>
<proteinExistence type="inferred from homology"/>
<feature type="compositionally biased region" description="Basic and acidic residues" evidence="5">
    <location>
        <begin position="64"/>
        <end position="77"/>
    </location>
</feature>
<comment type="similarity">
    <text evidence="4">Belongs to the venom waprin family.</text>
</comment>
<dbReference type="GO" id="GO:0005615">
    <property type="term" value="C:extracellular space"/>
    <property type="evidence" value="ECO:0007669"/>
    <property type="project" value="TreeGrafter"/>
</dbReference>
<dbReference type="Proteomes" id="UP000695026">
    <property type="component" value="Unplaced"/>
</dbReference>
<evidence type="ECO:0000256" key="2">
    <source>
        <dbReference type="ARBA" id="ARBA00022729"/>
    </source>
</evidence>
<evidence type="ECO:0000256" key="3">
    <source>
        <dbReference type="ARBA" id="ARBA00023022"/>
    </source>
</evidence>
<feature type="domain" description="WAP" evidence="6">
    <location>
        <begin position="95"/>
        <end position="142"/>
    </location>
</feature>
<dbReference type="PANTHER" id="PTHR19441">
    <property type="entry name" value="WHEY ACDIC PROTEIN WAP"/>
    <property type="match status" value="1"/>
</dbReference>
<evidence type="ECO:0000256" key="5">
    <source>
        <dbReference type="SAM" id="MobiDB-lite"/>
    </source>
</evidence>
<keyword evidence="1" id="KW-0929">Antimicrobial</keyword>
<feature type="non-terminal residue" evidence="8">
    <location>
        <position position="467"/>
    </location>
</feature>
<keyword evidence="3" id="KW-0044">Antibiotic</keyword>
<name>A0A9F5N252_PYTBI</name>
<feature type="compositionally biased region" description="Basic and acidic residues" evidence="5">
    <location>
        <begin position="236"/>
        <end position="260"/>
    </location>
</feature>
<dbReference type="GO" id="GO:0004867">
    <property type="term" value="F:serine-type endopeptidase inhibitor activity"/>
    <property type="evidence" value="ECO:0007669"/>
    <property type="project" value="TreeGrafter"/>
</dbReference>
<dbReference type="InterPro" id="IPR050514">
    <property type="entry name" value="WAP_four-disulfide_core"/>
</dbReference>
<protein>
    <submittedName>
        <fullName evidence="8">Uncharacterized protein LOC112543174</fullName>
    </submittedName>
</protein>
<feature type="domain" description="WAP" evidence="6">
    <location>
        <begin position="187"/>
        <end position="235"/>
    </location>
</feature>
<evidence type="ECO:0000256" key="1">
    <source>
        <dbReference type="ARBA" id="ARBA00022529"/>
    </source>
</evidence>
<dbReference type="SUPFAM" id="SSF57256">
    <property type="entry name" value="Elafin-like"/>
    <property type="match status" value="3"/>
</dbReference>
<gene>
    <name evidence="8" type="primary">LOC112543174</name>
</gene>
<dbReference type="OMA" id="WHEKCCK"/>
<evidence type="ECO:0000313" key="7">
    <source>
        <dbReference type="Proteomes" id="UP000695026"/>
    </source>
</evidence>
<dbReference type="KEGG" id="pbi:112543174"/>
<evidence type="ECO:0000313" key="8">
    <source>
        <dbReference type="RefSeq" id="XP_025033155.1"/>
    </source>
</evidence>
<accession>A0A9F5N252</accession>
<dbReference type="PANTHER" id="PTHR19441:SF95">
    <property type="entry name" value="PERLWAPIN ISOFORM X1"/>
    <property type="match status" value="1"/>
</dbReference>
<dbReference type="SMART" id="SM00217">
    <property type="entry name" value="WAP"/>
    <property type="match status" value="3"/>
</dbReference>
<dbReference type="Gene3D" id="4.10.75.10">
    <property type="entry name" value="Elafin-like"/>
    <property type="match status" value="3"/>
</dbReference>
<dbReference type="InterPro" id="IPR036645">
    <property type="entry name" value="Elafin-like_sf"/>
</dbReference>
<keyword evidence="7" id="KW-1185">Reference proteome</keyword>
<dbReference type="Pfam" id="PF00095">
    <property type="entry name" value="WAP"/>
    <property type="match status" value="4"/>
</dbReference>
<evidence type="ECO:0000259" key="6">
    <source>
        <dbReference type="PROSITE" id="PS51390"/>
    </source>
</evidence>